<evidence type="ECO:0000256" key="3">
    <source>
        <dbReference type="ARBA" id="ARBA00022729"/>
    </source>
</evidence>
<dbReference type="InterPro" id="IPR006626">
    <property type="entry name" value="PbH1"/>
</dbReference>
<feature type="domain" description="Right handed beta helix" evidence="6">
    <location>
        <begin position="245"/>
        <end position="354"/>
    </location>
</feature>
<organism evidence="7 8">
    <name type="scientific">Massilia phyllostachyos</name>
    <dbReference type="NCBI Taxonomy" id="2898585"/>
    <lineage>
        <taxon>Bacteria</taxon>
        <taxon>Pseudomonadati</taxon>
        <taxon>Pseudomonadota</taxon>
        <taxon>Betaproteobacteria</taxon>
        <taxon>Burkholderiales</taxon>
        <taxon>Oxalobacteraceae</taxon>
        <taxon>Telluria group</taxon>
        <taxon>Massilia</taxon>
    </lineage>
</organism>
<evidence type="ECO:0000313" key="8">
    <source>
        <dbReference type="Proteomes" id="UP001179361"/>
    </source>
</evidence>
<keyword evidence="8" id="KW-1185">Reference proteome</keyword>
<evidence type="ECO:0000259" key="5">
    <source>
        <dbReference type="Pfam" id="PF07602"/>
    </source>
</evidence>
<comment type="caution">
    <text evidence="7">The sequence shown here is derived from an EMBL/GenBank/DDBJ whole genome shotgun (WGS) entry which is preliminary data.</text>
</comment>
<comment type="subcellular location">
    <subcellularLocation>
        <location evidence="1">Secreted</location>
    </subcellularLocation>
</comment>
<dbReference type="InterPro" id="IPR011459">
    <property type="entry name" value="DUF1565"/>
</dbReference>
<evidence type="ECO:0000256" key="2">
    <source>
        <dbReference type="ARBA" id="ARBA00022525"/>
    </source>
</evidence>
<name>A0ABS8Q3I7_9BURK</name>
<dbReference type="PANTHER" id="PTHR40088">
    <property type="entry name" value="PECTATE LYASE (EUROFUNG)"/>
    <property type="match status" value="1"/>
</dbReference>
<dbReference type="Pfam" id="PF13229">
    <property type="entry name" value="Beta_helix"/>
    <property type="match status" value="1"/>
</dbReference>
<evidence type="ECO:0000256" key="1">
    <source>
        <dbReference type="ARBA" id="ARBA00004613"/>
    </source>
</evidence>
<dbReference type="InterPro" id="IPR012334">
    <property type="entry name" value="Pectin_lyas_fold"/>
</dbReference>
<gene>
    <name evidence="7" type="ORF">LQ564_08230</name>
</gene>
<dbReference type="InterPro" id="IPR039448">
    <property type="entry name" value="Beta_helix"/>
</dbReference>
<dbReference type="EMBL" id="JAJNOC010000002">
    <property type="protein sequence ID" value="MCD2516302.1"/>
    <property type="molecule type" value="Genomic_DNA"/>
</dbReference>
<dbReference type="Proteomes" id="UP001179361">
    <property type="component" value="Unassembled WGS sequence"/>
</dbReference>
<dbReference type="PANTHER" id="PTHR40088:SF2">
    <property type="entry name" value="SECRETED SUGAR HYDROLASE"/>
    <property type="match status" value="1"/>
</dbReference>
<keyword evidence="2" id="KW-0964">Secreted</keyword>
<dbReference type="InterPro" id="IPR011050">
    <property type="entry name" value="Pectin_lyase_fold/virulence"/>
</dbReference>
<protein>
    <submittedName>
        <fullName evidence="7">DUF1565 domain-containing protein</fullName>
    </submittedName>
</protein>
<reference evidence="7" key="1">
    <citation type="submission" date="2021-11" db="EMBL/GenBank/DDBJ databases">
        <title>The complete genome of Massilia sp sp. G4R7.</title>
        <authorList>
            <person name="Liu L."/>
            <person name="Yue J."/>
            <person name="Yuan J."/>
            <person name="Yang F."/>
            <person name="Li L."/>
        </authorList>
    </citation>
    <scope>NUCLEOTIDE SEQUENCE</scope>
    <source>
        <strain evidence="7">G4R7</strain>
    </source>
</reference>
<dbReference type="InterPro" id="IPR052052">
    <property type="entry name" value="Polysaccharide_Lyase_9"/>
</dbReference>
<dbReference type="Pfam" id="PF07602">
    <property type="entry name" value="DUF1565"/>
    <property type="match status" value="1"/>
</dbReference>
<evidence type="ECO:0000313" key="7">
    <source>
        <dbReference type="EMBL" id="MCD2516302.1"/>
    </source>
</evidence>
<accession>A0ABS8Q3I7</accession>
<sequence length="420" mass="43021">MIEFFWKTAGLLAARLRNPRATSQALRGHSAGTEGETGTRAASDGAVTGRSAHARLAAAGLAILLSACAPSKHLYVSPDGNDANPGSKSAPFSTITRADEAAAPGFTIHVAPGTYAVSAPGPQSAGVTTQRSGTATERIRFVSDVKWGAKLVVSGTGMTWRSKGNYVDIEGFDISGTGRHGIVADGANLTITNNFVHDLTVSGGCTGSGGAAIDTNGGPGNVLIKGNVVRNIGVAMRGSCRTVQGIYIANPHNVVVNNVVSGVAAVGIQQWHGATDSTIVNNTVFGCKIGILIGGGDSGVLPEGSQNNYVANNIVYDNMTFGIVESGKVGANNHYVDNLVHANGTALRVHGTVSGTIHAEPEFVNYRADGTGDYRLKRNSPAMRARAVPPAQAPGLAPASQALRDAPAHLGAWQAVTAAN</sequence>
<feature type="region of interest" description="Disordered" evidence="4">
    <location>
        <begin position="22"/>
        <end position="46"/>
    </location>
</feature>
<dbReference type="Gene3D" id="2.160.20.10">
    <property type="entry name" value="Single-stranded right-handed beta-helix, Pectin lyase-like"/>
    <property type="match status" value="1"/>
</dbReference>
<evidence type="ECO:0000259" key="6">
    <source>
        <dbReference type="Pfam" id="PF13229"/>
    </source>
</evidence>
<dbReference type="SMART" id="SM00710">
    <property type="entry name" value="PbH1"/>
    <property type="match status" value="5"/>
</dbReference>
<dbReference type="RefSeq" id="WP_231057624.1">
    <property type="nucleotide sequence ID" value="NZ_JAJNOC010000002.1"/>
</dbReference>
<evidence type="ECO:0000256" key="4">
    <source>
        <dbReference type="SAM" id="MobiDB-lite"/>
    </source>
</evidence>
<dbReference type="SUPFAM" id="SSF51126">
    <property type="entry name" value="Pectin lyase-like"/>
    <property type="match status" value="1"/>
</dbReference>
<keyword evidence="3" id="KW-0732">Signal</keyword>
<proteinExistence type="predicted"/>
<feature type="domain" description="DUF1565" evidence="5">
    <location>
        <begin position="80"/>
        <end position="118"/>
    </location>
</feature>